<evidence type="ECO:0000256" key="7">
    <source>
        <dbReference type="ARBA" id="ARBA00022842"/>
    </source>
</evidence>
<evidence type="ECO:0000259" key="9">
    <source>
        <dbReference type="Pfam" id="PF00501"/>
    </source>
</evidence>
<dbReference type="AlphaFoldDB" id="A0A0T6B074"/>
<evidence type="ECO:0000256" key="5">
    <source>
        <dbReference type="ARBA" id="ARBA00022741"/>
    </source>
</evidence>
<dbReference type="Gene3D" id="3.40.50.980">
    <property type="match status" value="1"/>
</dbReference>
<evidence type="ECO:0000256" key="4">
    <source>
        <dbReference type="ARBA" id="ARBA00022723"/>
    </source>
</evidence>
<comment type="cofactor">
    <cofactor evidence="1">
        <name>Mg(2+)</name>
        <dbReference type="ChEBI" id="CHEBI:18420"/>
    </cofactor>
</comment>
<dbReference type="OrthoDB" id="10253869at2759"/>
<comment type="caution">
    <text evidence="10">The sequence shown here is derived from an EMBL/GenBank/DDBJ whole genome shotgun (WGS) entry which is preliminary data.</text>
</comment>
<dbReference type="Proteomes" id="UP000051574">
    <property type="component" value="Unassembled WGS sequence"/>
</dbReference>
<evidence type="ECO:0000313" key="11">
    <source>
        <dbReference type="Proteomes" id="UP000051574"/>
    </source>
</evidence>
<dbReference type="Pfam" id="PF00501">
    <property type="entry name" value="AMP-binding"/>
    <property type="match status" value="1"/>
</dbReference>
<feature type="domain" description="AMP-dependent synthetase/ligase" evidence="9">
    <location>
        <begin position="21"/>
        <end position="114"/>
    </location>
</feature>
<evidence type="ECO:0000256" key="6">
    <source>
        <dbReference type="ARBA" id="ARBA00022840"/>
    </source>
</evidence>
<comment type="subcellular location">
    <subcellularLocation>
        <location evidence="2">Peroxisome</location>
    </subcellularLocation>
</comment>
<proteinExistence type="inferred from homology"/>
<gene>
    <name evidence="10" type="ORF">AMK59_5467</name>
</gene>
<evidence type="ECO:0000256" key="1">
    <source>
        <dbReference type="ARBA" id="ARBA00001946"/>
    </source>
</evidence>
<keyword evidence="5" id="KW-0547">Nucleotide-binding</keyword>
<dbReference type="GO" id="GO:0005777">
    <property type="term" value="C:peroxisome"/>
    <property type="evidence" value="ECO:0007669"/>
    <property type="project" value="UniProtKB-SubCell"/>
</dbReference>
<dbReference type="EMBL" id="LJIG01016355">
    <property type="protein sequence ID" value="KRT80851.1"/>
    <property type="molecule type" value="Genomic_DNA"/>
</dbReference>
<evidence type="ECO:0000256" key="8">
    <source>
        <dbReference type="ARBA" id="ARBA00023140"/>
    </source>
</evidence>
<dbReference type="SUPFAM" id="SSF56801">
    <property type="entry name" value="Acetyl-CoA synthetase-like"/>
    <property type="match status" value="1"/>
</dbReference>
<keyword evidence="7" id="KW-0460">Magnesium</keyword>
<sequence>TIEVSSGKFLHERLLKNIDNGTALINEKTNENITYRELFEVVRQLAISFRNYGLTAENIIGVCSENSIYHLIPVFAGIFEGIPVVPINPTYTDYELTHAFNLVPPNIIFCSKNNARRIYELKTKFASIKEI</sequence>
<dbReference type="PANTHER" id="PTHR24096:SF423">
    <property type="entry name" value="GM05240P"/>
    <property type="match status" value="1"/>
</dbReference>
<dbReference type="GO" id="GO:0005524">
    <property type="term" value="F:ATP binding"/>
    <property type="evidence" value="ECO:0007669"/>
    <property type="project" value="UniProtKB-KW"/>
</dbReference>
<dbReference type="GO" id="GO:0016405">
    <property type="term" value="F:CoA-ligase activity"/>
    <property type="evidence" value="ECO:0007669"/>
    <property type="project" value="TreeGrafter"/>
</dbReference>
<evidence type="ECO:0000256" key="2">
    <source>
        <dbReference type="ARBA" id="ARBA00004275"/>
    </source>
</evidence>
<dbReference type="GO" id="GO:0046872">
    <property type="term" value="F:metal ion binding"/>
    <property type="evidence" value="ECO:0007669"/>
    <property type="project" value="UniProtKB-KW"/>
</dbReference>
<feature type="non-terminal residue" evidence="10">
    <location>
        <position position="1"/>
    </location>
</feature>
<evidence type="ECO:0000256" key="3">
    <source>
        <dbReference type="ARBA" id="ARBA00006432"/>
    </source>
</evidence>
<dbReference type="PANTHER" id="PTHR24096">
    <property type="entry name" value="LONG-CHAIN-FATTY-ACID--COA LIGASE"/>
    <property type="match status" value="1"/>
</dbReference>
<feature type="non-terminal residue" evidence="10">
    <location>
        <position position="131"/>
    </location>
</feature>
<keyword evidence="4" id="KW-0479">Metal-binding</keyword>
<keyword evidence="6" id="KW-0067">ATP-binding</keyword>
<accession>A0A0T6B074</accession>
<dbReference type="InterPro" id="IPR000873">
    <property type="entry name" value="AMP-dep_synth/lig_dom"/>
</dbReference>
<organism evidence="10 11">
    <name type="scientific">Oryctes borbonicus</name>
    <dbReference type="NCBI Taxonomy" id="1629725"/>
    <lineage>
        <taxon>Eukaryota</taxon>
        <taxon>Metazoa</taxon>
        <taxon>Ecdysozoa</taxon>
        <taxon>Arthropoda</taxon>
        <taxon>Hexapoda</taxon>
        <taxon>Insecta</taxon>
        <taxon>Pterygota</taxon>
        <taxon>Neoptera</taxon>
        <taxon>Endopterygota</taxon>
        <taxon>Coleoptera</taxon>
        <taxon>Polyphaga</taxon>
        <taxon>Scarabaeiformia</taxon>
        <taxon>Scarabaeidae</taxon>
        <taxon>Dynastinae</taxon>
        <taxon>Oryctes</taxon>
    </lineage>
</organism>
<name>A0A0T6B074_9SCAR</name>
<protein>
    <submittedName>
        <fullName evidence="10">AMP-binding protein</fullName>
    </submittedName>
</protein>
<keyword evidence="11" id="KW-1185">Reference proteome</keyword>
<reference evidence="10 11" key="1">
    <citation type="submission" date="2015-09" db="EMBL/GenBank/DDBJ databases">
        <title>Draft genome of the scarab beetle Oryctes borbonicus.</title>
        <authorList>
            <person name="Meyer J.M."/>
            <person name="Markov G.V."/>
            <person name="Baskaran P."/>
            <person name="Herrmann M."/>
            <person name="Sommer R.J."/>
            <person name="Roedelsperger C."/>
        </authorList>
    </citation>
    <scope>NUCLEOTIDE SEQUENCE [LARGE SCALE GENOMIC DNA]</scope>
    <source>
        <strain evidence="10">OB123</strain>
        <tissue evidence="10">Whole animal</tissue>
    </source>
</reference>
<comment type="similarity">
    <text evidence="3">Belongs to the ATP-dependent AMP-binding enzyme family.</text>
</comment>
<evidence type="ECO:0000313" key="10">
    <source>
        <dbReference type="EMBL" id="KRT80851.1"/>
    </source>
</evidence>
<keyword evidence="8" id="KW-0576">Peroxisome</keyword>